<dbReference type="InterPro" id="IPR002446">
    <property type="entry name" value="Lipocalin_bac"/>
</dbReference>
<feature type="signal peptide" evidence="2">
    <location>
        <begin position="1"/>
        <end position="20"/>
    </location>
</feature>
<dbReference type="PRINTS" id="PR01171">
    <property type="entry name" value="BCTLIPOCALIN"/>
</dbReference>
<dbReference type="EMBL" id="CP033133">
    <property type="protein sequence ID" value="AYO54217.1"/>
    <property type="molecule type" value="Genomic_DNA"/>
</dbReference>
<dbReference type="Pfam" id="PF08212">
    <property type="entry name" value="Lipocalin_2"/>
    <property type="match status" value="1"/>
</dbReference>
<evidence type="ECO:0000313" key="5">
    <source>
        <dbReference type="Proteomes" id="UP000279962"/>
    </source>
</evidence>
<dbReference type="InterPro" id="IPR000566">
    <property type="entry name" value="Lipocln_cytosolic_FA-bd_dom"/>
</dbReference>
<keyword evidence="2" id="KW-0472">Membrane</keyword>
<dbReference type="PIRSF" id="PIRSF036893">
    <property type="entry name" value="Lipocalin_ApoD"/>
    <property type="match status" value="1"/>
</dbReference>
<dbReference type="CDD" id="cd19438">
    <property type="entry name" value="lipocalin_Blc-like"/>
    <property type="match status" value="1"/>
</dbReference>
<dbReference type="InterPro" id="IPR022272">
    <property type="entry name" value="Lipocalin_CS"/>
</dbReference>
<evidence type="ECO:0000259" key="3">
    <source>
        <dbReference type="Pfam" id="PF08212"/>
    </source>
</evidence>
<comment type="function">
    <text evidence="2">Involved in the storage or transport of lipids necessary for membrane maintenance under stressful conditions. Displays a binding preference for lysophospholipids.</text>
</comment>
<keyword evidence="2" id="KW-0998">Cell outer membrane</keyword>
<keyword evidence="2" id="KW-0732">Signal</keyword>
<evidence type="ECO:0000256" key="1">
    <source>
        <dbReference type="ARBA" id="ARBA00006889"/>
    </source>
</evidence>
<dbReference type="InterPro" id="IPR022271">
    <property type="entry name" value="Lipocalin_ApoD"/>
</dbReference>
<keyword evidence="2" id="KW-0446">Lipid-binding</keyword>
<name>A0A3G2T3D6_9GAMM</name>
<dbReference type="PANTHER" id="PTHR10612">
    <property type="entry name" value="APOLIPOPROTEIN D"/>
    <property type="match status" value="1"/>
</dbReference>
<dbReference type="AlphaFoldDB" id="A0A3G2T3D6"/>
<dbReference type="Gene3D" id="2.40.128.20">
    <property type="match status" value="1"/>
</dbReference>
<organism evidence="4 5">
    <name type="scientific">Acinetobacter wuhouensis</name>
    <dbReference type="NCBI Taxonomy" id="1879050"/>
    <lineage>
        <taxon>Bacteria</taxon>
        <taxon>Pseudomonadati</taxon>
        <taxon>Pseudomonadota</taxon>
        <taxon>Gammaproteobacteria</taxon>
        <taxon>Moraxellales</taxon>
        <taxon>Moraxellaceae</taxon>
        <taxon>Acinetobacter</taxon>
    </lineage>
</organism>
<feature type="chain" id="PRO_5017856851" description="Outer membrane lipoprotein Blc" evidence="2">
    <location>
        <begin position="21"/>
        <end position="181"/>
    </location>
</feature>
<evidence type="ECO:0000256" key="2">
    <source>
        <dbReference type="PIRNR" id="PIRNR036893"/>
    </source>
</evidence>
<dbReference type="PROSITE" id="PS00213">
    <property type="entry name" value="LIPOCALIN"/>
    <property type="match status" value="1"/>
</dbReference>
<gene>
    <name evidence="4" type="ORF">CDG68_11485</name>
</gene>
<comment type="subcellular location">
    <subcellularLocation>
        <location evidence="2">Cell outer membrane</location>
    </subcellularLocation>
</comment>
<proteinExistence type="inferred from homology"/>
<comment type="similarity">
    <text evidence="1 2">Belongs to the calycin superfamily. Lipocalin family.</text>
</comment>
<sequence length="181" mass="20491">MKKIILIGLALVSVASMVKAAESPVSHVKTVDNIDITKYMGKWYEIAHLPNYFQRKCSVNTTAEYSLNQDKTVKVLNSCQNKDGNLQSSEGLAKSINTSNSKLKVSFMPKALRWVPFTRGDYWILRIDPEYKVVLVGGPTKKYLWILSRSPQIDEATYTSYLETAKNFGYDTSNLIRTPQN</sequence>
<dbReference type="InterPro" id="IPR047202">
    <property type="entry name" value="Lipocalin_Blc-like_dom"/>
</dbReference>
<dbReference type="SUPFAM" id="SSF50814">
    <property type="entry name" value="Lipocalins"/>
    <property type="match status" value="1"/>
</dbReference>
<accession>A0A3G2T3D6</accession>
<dbReference type="GO" id="GO:0006950">
    <property type="term" value="P:response to stress"/>
    <property type="evidence" value="ECO:0007669"/>
    <property type="project" value="UniProtKB-ARBA"/>
</dbReference>
<keyword evidence="2" id="KW-0449">Lipoprotein</keyword>
<dbReference type="InterPro" id="IPR012674">
    <property type="entry name" value="Calycin"/>
</dbReference>
<feature type="domain" description="Lipocalin/cytosolic fatty-acid binding" evidence="3">
    <location>
        <begin position="34"/>
        <end position="180"/>
    </location>
</feature>
<dbReference type="GO" id="GO:0008289">
    <property type="term" value="F:lipid binding"/>
    <property type="evidence" value="ECO:0007669"/>
    <property type="project" value="UniProtKB-UniRule"/>
</dbReference>
<dbReference type="PANTHER" id="PTHR10612:SF34">
    <property type="entry name" value="APOLIPOPROTEIN D"/>
    <property type="match status" value="1"/>
</dbReference>
<dbReference type="Proteomes" id="UP000279962">
    <property type="component" value="Chromosome"/>
</dbReference>
<reference evidence="4 5" key="1">
    <citation type="submission" date="2018-10" db="EMBL/GenBank/DDBJ databases">
        <title>The complete genome of Acinetobacter wuhouensis strain WCHAW010062.</title>
        <authorList>
            <person name="Hu Y."/>
            <person name="Long H."/>
            <person name="Feng Y."/>
            <person name="Zong Z."/>
        </authorList>
    </citation>
    <scope>NUCLEOTIDE SEQUENCE [LARGE SCALE GENOMIC DNA]</scope>
    <source>
        <strain evidence="4 5">WCHAW010062</strain>
    </source>
</reference>
<comment type="subunit">
    <text evidence="2">Homodimer.</text>
</comment>
<dbReference type="GO" id="GO:0009279">
    <property type="term" value="C:cell outer membrane"/>
    <property type="evidence" value="ECO:0007669"/>
    <property type="project" value="UniProtKB-SubCell"/>
</dbReference>
<protein>
    <recommendedName>
        <fullName evidence="2">Outer membrane lipoprotein Blc</fullName>
    </recommendedName>
</protein>
<evidence type="ECO:0000313" key="4">
    <source>
        <dbReference type="EMBL" id="AYO54217.1"/>
    </source>
</evidence>